<keyword evidence="1" id="KW-0732">Signal</keyword>
<gene>
    <name evidence="2" type="ORF">CH357_09330</name>
</gene>
<dbReference type="OrthoDB" id="330647at2"/>
<accession>A0A2M9XDQ5</accession>
<evidence type="ECO:0000313" key="2">
    <source>
        <dbReference type="EMBL" id="PJZ25826.1"/>
    </source>
</evidence>
<proteinExistence type="predicted"/>
<reference evidence="2 3" key="1">
    <citation type="submission" date="2017-07" db="EMBL/GenBank/DDBJ databases">
        <title>Leptospira spp. isolated from tropical soils.</title>
        <authorList>
            <person name="Thibeaux R."/>
            <person name="Iraola G."/>
            <person name="Ferres I."/>
            <person name="Bierque E."/>
            <person name="Girault D."/>
            <person name="Soupe-Gilbert M.-E."/>
            <person name="Picardeau M."/>
            <person name="Goarant C."/>
        </authorList>
    </citation>
    <scope>NUCLEOTIDE SEQUENCE [LARGE SCALE GENOMIC DNA]</scope>
    <source>
        <strain evidence="2 3">MCA1-C-A1</strain>
    </source>
</reference>
<comment type="caution">
    <text evidence="2">The sequence shown here is derived from an EMBL/GenBank/DDBJ whole genome shotgun (WGS) entry which is preliminary data.</text>
</comment>
<dbReference type="NCBIfam" id="TIGR04452">
    <property type="entry name" value="Lepto_Lipo_YY_C"/>
    <property type="match status" value="1"/>
</dbReference>
<name>A0A2M9XDQ5_9LEPT</name>
<dbReference type="InterPro" id="IPR031030">
    <property type="entry name" value="Lepto_Lipo_YY_C"/>
</dbReference>
<keyword evidence="3" id="KW-1185">Reference proteome</keyword>
<dbReference type="AlphaFoldDB" id="A0A2M9XDQ5"/>
<feature type="chain" id="PRO_5014598857" evidence="1">
    <location>
        <begin position="21"/>
        <end position="76"/>
    </location>
</feature>
<dbReference type="EMBL" id="NPDN01000004">
    <property type="protein sequence ID" value="PJZ25826.1"/>
    <property type="molecule type" value="Genomic_DNA"/>
</dbReference>
<dbReference type="Proteomes" id="UP000232196">
    <property type="component" value="Unassembled WGS sequence"/>
</dbReference>
<sequence>MRKILFIGMFFLLSFANCLAVDSLGLSDSVKGSEARSQIKAAALTSDILYYGSVDPSTTVATSDNVSGLKANSPII</sequence>
<feature type="signal peptide" evidence="1">
    <location>
        <begin position="1"/>
        <end position="20"/>
    </location>
</feature>
<dbReference type="RefSeq" id="WP_100706466.1">
    <property type="nucleotide sequence ID" value="NZ_NPDL01000001.1"/>
</dbReference>
<evidence type="ECO:0000313" key="3">
    <source>
        <dbReference type="Proteomes" id="UP000232196"/>
    </source>
</evidence>
<protein>
    <submittedName>
        <fullName evidence="2">Uncharacterized protein</fullName>
    </submittedName>
</protein>
<organism evidence="2 3">
    <name type="scientific">Leptospira hartskeerlii</name>
    <dbReference type="NCBI Taxonomy" id="2023177"/>
    <lineage>
        <taxon>Bacteria</taxon>
        <taxon>Pseudomonadati</taxon>
        <taxon>Spirochaetota</taxon>
        <taxon>Spirochaetia</taxon>
        <taxon>Leptospirales</taxon>
        <taxon>Leptospiraceae</taxon>
        <taxon>Leptospira</taxon>
    </lineage>
</organism>
<evidence type="ECO:0000256" key="1">
    <source>
        <dbReference type="SAM" id="SignalP"/>
    </source>
</evidence>